<reference evidence="8" key="1">
    <citation type="submission" date="2023-07" db="EMBL/GenBank/DDBJ databases">
        <authorList>
            <consortium name="AG Swart"/>
            <person name="Singh M."/>
            <person name="Singh A."/>
            <person name="Seah K."/>
            <person name="Emmerich C."/>
        </authorList>
    </citation>
    <scope>NUCLEOTIDE SEQUENCE</scope>
    <source>
        <strain evidence="8">DP1</strain>
    </source>
</reference>
<dbReference type="Pfam" id="PF00141">
    <property type="entry name" value="peroxidase"/>
    <property type="match status" value="1"/>
</dbReference>
<evidence type="ECO:0000256" key="2">
    <source>
        <dbReference type="ARBA" id="ARBA00022617"/>
    </source>
</evidence>
<sequence>MNLNHIAKKPFWDLFYKTPCMSQMVRLAFNDAIRYNSSAATGGANASIRFENALKRVENTGLEFAMQQVVAMKTDGNHITAELSLSDLIQLGAYAALEYCEGPVINFKMGREDAEKEEVDDAALMDPTNAVRSQFTASELSDDEIVALMGRRTLGFLPPEDEYHGKWVQNPYVFDNTYFKELLNEKSRYIKLDDDRSLLDDPDFKRYVEVFAEDEEIFFQTFARAFNKVSEFGQEDKLLSEI</sequence>
<proteinExistence type="inferred from homology"/>
<dbReference type="Proteomes" id="UP001295684">
    <property type="component" value="Unassembled WGS sequence"/>
</dbReference>
<dbReference type="InterPro" id="IPR002016">
    <property type="entry name" value="Haem_peroxidase"/>
</dbReference>
<dbReference type="PANTHER" id="PTHR31356:SF36">
    <property type="entry name" value="L-ASCORBATE PEROXIDASE 3"/>
    <property type="match status" value="1"/>
</dbReference>
<feature type="domain" description="Plant heme peroxidase family profile" evidence="7">
    <location>
        <begin position="24"/>
        <end position="242"/>
    </location>
</feature>
<keyword evidence="3" id="KW-0479">Metal-binding</keyword>
<evidence type="ECO:0000256" key="1">
    <source>
        <dbReference type="ARBA" id="ARBA00022559"/>
    </source>
</evidence>
<evidence type="ECO:0000256" key="5">
    <source>
        <dbReference type="ARBA" id="ARBA00023004"/>
    </source>
</evidence>
<keyword evidence="4" id="KW-0560">Oxidoreductase</keyword>
<dbReference type="GO" id="GO:0004601">
    <property type="term" value="F:peroxidase activity"/>
    <property type="evidence" value="ECO:0007669"/>
    <property type="project" value="UniProtKB-KW"/>
</dbReference>
<dbReference type="InterPro" id="IPR044831">
    <property type="entry name" value="Ccp1-like"/>
</dbReference>
<dbReference type="EMBL" id="CAMPGE010021024">
    <property type="protein sequence ID" value="CAI2379203.1"/>
    <property type="molecule type" value="Genomic_DNA"/>
</dbReference>
<evidence type="ECO:0000313" key="8">
    <source>
        <dbReference type="EMBL" id="CAI2379203.1"/>
    </source>
</evidence>
<dbReference type="PRINTS" id="PR00458">
    <property type="entry name" value="PEROXIDASE"/>
</dbReference>
<dbReference type="SUPFAM" id="SSF48113">
    <property type="entry name" value="Heme-dependent peroxidases"/>
    <property type="match status" value="1"/>
</dbReference>
<evidence type="ECO:0000313" key="9">
    <source>
        <dbReference type="Proteomes" id="UP001295684"/>
    </source>
</evidence>
<dbReference type="GO" id="GO:0000302">
    <property type="term" value="P:response to reactive oxygen species"/>
    <property type="evidence" value="ECO:0007669"/>
    <property type="project" value="TreeGrafter"/>
</dbReference>
<dbReference type="PANTHER" id="PTHR31356">
    <property type="entry name" value="THYLAKOID LUMENAL 29 KDA PROTEIN, CHLOROPLASTIC-RELATED"/>
    <property type="match status" value="1"/>
</dbReference>
<dbReference type="PRINTS" id="PR00459">
    <property type="entry name" value="ASPEROXIDASE"/>
</dbReference>
<gene>
    <name evidence="8" type="ORF">ECRASSUSDP1_LOCUS20612</name>
</gene>
<keyword evidence="5" id="KW-0408">Iron</keyword>
<dbReference type="AlphaFoldDB" id="A0AAD1XUJ7"/>
<comment type="similarity">
    <text evidence="6">Belongs to the peroxidase family.</text>
</comment>
<accession>A0AAD1XUJ7</accession>
<comment type="caution">
    <text evidence="8">The sequence shown here is derived from an EMBL/GenBank/DDBJ whole genome shotgun (WGS) entry which is preliminary data.</text>
</comment>
<dbReference type="Gene3D" id="1.10.420.10">
    <property type="entry name" value="Peroxidase, domain 2"/>
    <property type="match status" value="1"/>
</dbReference>
<organism evidence="8 9">
    <name type="scientific">Euplotes crassus</name>
    <dbReference type="NCBI Taxonomy" id="5936"/>
    <lineage>
        <taxon>Eukaryota</taxon>
        <taxon>Sar</taxon>
        <taxon>Alveolata</taxon>
        <taxon>Ciliophora</taxon>
        <taxon>Intramacronucleata</taxon>
        <taxon>Spirotrichea</taxon>
        <taxon>Hypotrichia</taxon>
        <taxon>Euplotida</taxon>
        <taxon>Euplotidae</taxon>
        <taxon>Moneuplotes</taxon>
    </lineage>
</organism>
<dbReference type="GO" id="GO:0046872">
    <property type="term" value="F:metal ion binding"/>
    <property type="evidence" value="ECO:0007669"/>
    <property type="project" value="UniProtKB-KW"/>
</dbReference>
<dbReference type="Gene3D" id="1.10.520.10">
    <property type="match status" value="1"/>
</dbReference>
<keyword evidence="2" id="KW-0349">Heme</keyword>
<keyword evidence="9" id="KW-1185">Reference proteome</keyword>
<evidence type="ECO:0000256" key="4">
    <source>
        <dbReference type="ARBA" id="ARBA00023002"/>
    </source>
</evidence>
<dbReference type="GO" id="GO:0020037">
    <property type="term" value="F:heme binding"/>
    <property type="evidence" value="ECO:0007669"/>
    <property type="project" value="InterPro"/>
</dbReference>
<dbReference type="InterPro" id="IPR010255">
    <property type="entry name" value="Haem_peroxidase_sf"/>
</dbReference>
<protein>
    <recommendedName>
        <fullName evidence="7">Plant heme peroxidase family profile domain-containing protein</fullName>
    </recommendedName>
</protein>
<dbReference type="GO" id="GO:0042744">
    <property type="term" value="P:hydrogen peroxide catabolic process"/>
    <property type="evidence" value="ECO:0007669"/>
    <property type="project" value="TreeGrafter"/>
</dbReference>
<name>A0AAD1XUJ7_EUPCR</name>
<dbReference type="GO" id="GO:0034599">
    <property type="term" value="P:cellular response to oxidative stress"/>
    <property type="evidence" value="ECO:0007669"/>
    <property type="project" value="InterPro"/>
</dbReference>
<evidence type="ECO:0000256" key="3">
    <source>
        <dbReference type="ARBA" id="ARBA00022723"/>
    </source>
</evidence>
<keyword evidence="1" id="KW-0575">Peroxidase</keyword>
<dbReference type="PROSITE" id="PS50873">
    <property type="entry name" value="PEROXIDASE_4"/>
    <property type="match status" value="1"/>
</dbReference>
<dbReference type="InterPro" id="IPR002207">
    <property type="entry name" value="Peroxidase_I"/>
</dbReference>
<evidence type="ECO:0000259" key="7">
    <source>
        <dbReference type="PROSITE" id="PS50873"/>
    </source>
</evidence>
<evidence type="ECO:0000256" key="6">
    <source>
        <dbReference type="RuleBase" id="RU004241"/>
    </source>
</evidence>